<dbReference type="PANTHER" id="PTHR30086:SF20">
    <property type="entry name" value="ARGININE EXPORTER PROTEIN ARGO-RELATED"/>
    <property type="match status" value="1"/>
</dbReference>
<dbReference type="PIRSF" id="PIRSF006324">
    <property type="entry name" value="LeuE"/>
    <property type="match status" value="1"/>
</dbReference>
<feature type="transmembrane region" description="Helical" evidence="6">
    <location>
        <begin position="35"/>
        <end position="60"/>
    </location>
</feature>
<reference evidence="7 8" key="1">
    <citation type="submission" date="2018-03" db="EMBL/GenBank/DDBJ databases">
        <authorList>
            <person name="Keele B.F."/>
        </authorList>
    </citation>
    <scope>NUCLEOTIDE SEQUENCE [LARGE SCALE GENOMIC DNA]</scope>
    <source>
        <strain evidence="7 8">CECT 8626</strain>
    </source>
</reference>
<dbReference type="InterPro" id="IPR001123">
    <property type="entry name" value="LeuE-type"/>
</dbReference>
<comment type="subcellular location">
    <subcellularLocation>
        <location evidence="1">Cell membrane</location>
        <topology evidence="1">Multi-pass membrane protein</topology>
    </subcellularLocation>
</comment>
<accession>A0A2R8BMT3</accession>
<keyword evidence="8" id="KW-1185">Reference proteome</keyword>
<evidence type="ECO:0000256" key="2">
    <source>
        <dbReference type="ARBA" id="ARBA00022475"/>
    </source>
</evidence>
<feature type="transmembrane region" description="Helical" evidence="6">
    <location>
        <begin position="145"/>
        <end position="166"/>
    </location>
</feature>
<dbReference type="OrthoDB" id="9804822at2"/>
<keyword evidence="5 6" id="KW-0472">Membrane</keyword>
<sequence>MTDLLLFVPACFALNLAFGPNNLIAMTNGARHGIGFALTASLGRLLVFVPMIIVSALGLGMILSTSALVFTAVKVVGAAYLIWLGWKTLKSSGAMPRSDLCGARPDLSDAFRQEALVAIGNPKAILIFAAFFPQFVALDAYAESYTLLGALFILLEALAITVYASGGALAARTAASNLNWLQGASGLGVMVFGGLLLLAKRPT</sequence>
<gene>
    <name evidence="7" type="primary">rhtB_4</name>
    <name evidence="7" type="ORF">DEA8626_03696</name>
</gene>
<evidence type="ECO:0000313" key="8">
    <source>
        <dbReference type="Proteomes" id="UP000244924"/>
    </source>
</evidence>
<proteinExistence type="predicted"/>
<evidence type="ECO:0000313" key="7">
    <source>
        <dbReference type="EMBL" id="SPH24645.1"/>
    </source>
</evidence>
<dbReference type="AlphaFoldDB" id="A0A2R8BMT3"/>
<protein>
    <submittedName>
        <fullName evidence="7">Homoserine/homoserine lactone efflux protein</fullName>
    </submittedName>
</protein>
<keyword evidence="2" id="KW-1003">Cell membrane</keyword>
<feature type="transmembrane region" description="Helical" evidence="6">
    <location>
        <begin position="178"/>
        <end position="199"/>
    </location>
</feature>
<keyword evidence="4 6" id="KW-1133">Transmembrane helix</keyword>
<feature type="transmembrane region" description="Helical" evidence="6">
    <location>
        <begin position="67"/>
        <end position="86"/>
    </location>
</feature>
<evidence type="ECO:0000256" key="1">
    <source>
        <dbReference type="ARBA" id="ARBA00004651"/>
    </source>
</evidence>
<evidence type="ECO:0000256" key="5">
    <source>
        <dbReference type="ARBA" id="ARBA00023136"/>
    </source>
</evidence>
<dbReference type="PANTHER" id="PTHR30086">
    <property type="entry name" value="ARGININE EXPORTER PROTEIN ARGO"/>
    <property type="match status" value="1"/>
</dbReference>
<dbReference type="EMBL" id="OMOQ01000003">
    <property type="protein sequence ID" value="SPH24645.1"/>
    <property type="molecule type" value="Genomic_DNA"/>
</dbReference>
<dbReference type="Pfam" id="PF01810">
    <property type="entry name" value="LysE"/>
    <property type="match status" value="1"/>
</dbReference>
<evidence type="ECO:0000256" key="3">
    <source>
        <dbReference type="ARBA" id="ARBA00022692"/>
    </source>
</evidence>
<dbReference type="Proteomes" id="UP000244924">
    <property type="component" value="Unassembled WGS sequence"/>
</dbReference>
<keyword evidence="3 6" id="KW-0812">Transmembrane</keyword>
<dbReference type="GO" id="GO:0015171">
    <property type="term" value="F:amino acid transmembrane transporter activity"/>
    <property type="evidence" value="ECO:0007669"/>
    <property type="project" value="TreeGrafter"/>
</dbReference>
<dbReference type="GO" id="GO:0005886">
    <property type="term" value="C:plasma membrane"/>
    <property type="evidence" value="ECO:0007669"/>
    <property type="project" value="UniProtKB-SubCell"/>
</dbReference>
<name>A0A2R8BMT3_9RHOB</name>
<evidence type="ECO:0000256" key="4">
    <source>
        <dbReference type="ARBA" id="ARBA00022989"/>
    </source>
</evidence>
<organism evidence="7 8">
    <name type="scientific">Albidovulum aquaemixtae</name>
    <dbReference type="NCBI Taxonomy" id="1542388"/>
    <lineage>
        <taxon>Bacteria</taxon>
        <taxon>Pseudomonadati</taxon>
        <taxon>Pseudomonadota</taxon>
        <taxon>Alphaproteobacteria</taxon>
        <taxon>Rhodobacterales</taxon>
        <taxon>Paracoccaceae</taxon>
        <taxon>Albidovulum</taxon>
    </lineage>
</organism>
<feature type="transmembrane region" description="Helical" evidence="6">
    <location>
        <begin position="115"/>
        <end position="138"/>
    </location>
</feature>
<evidence type="ECO:0000256" key="6">
    <source>
        <dbReference type="SAM" id="Phobius"/>
    </source>
</evidence>